<accession>A0A140L9I4</accession>
<evidence type="ECO:0000256" key="4">
    <source>
        <dbReference type="ARBA" id="ARBA00022801"/>
    </source>
</evidence>
<proteinExistence type="inferred from homology"/>
<dbReference type="STRING" id="520762.AN619_07390"/>
<comment type="subunit">
    <text evidence="2 10">Heterodimer of HisH and HisF.</text>
</comment>
<dbReference type="SUPFAM" id="SSF52317">
    <property type="entry name" value="Class I glutamine amidotransferase-like"/>
    <property type="match status" value="1"/>
</dbReference>
<gene>
    <name evidence="13" type="primary">hisH1</name>
    <name evidence="10" type="synonym">hisH</name>
    <name evidence="13" type="ORF">AN619_07390</name>
</gene>
<evidence type="ECO:0000256" key="11">
    <source>
        <dbReference type="PIRSR" id="PIRSR000495-1"/>
    </source>
</evidence>
<dbReference type="PANTHER" id="PTHR42701">
    <property type="entry name" value="IMIDAZOLE GLYCEROL PHOSPHATE SYNTHASE SUBUNIT HISH"/>
    <property type="match status" value="1"/>
</dbReference>
<feature type="active site" evidence="10 11">
    <location>
        <position position="183"/>
    </location>
</feature>
<evidence type="ECO:0000256" key="10">
    <source>
        <dbReference type="HAMAP-Rule" id="MF_00278"/>
    </source>
</evidence>
<dbReference type="NCBIfam" id="TIGR01855">
    <property type="entry name" value="IMP_synth_hisH"/>
    <property type="match status" value="1"/>
</dbReference>
<feature type="active site" evidence="10 11">
    <location>
        <position position="181"/>
    </location>
</feature>
<evidence type="ECO:0000256" key="8">
    <source>
        <dbReference type="ARBA" id="ARBA00047838"/>
    </source>
</evidence>
<comment type="subcellular location">
    <subcellularLocation>
        <location evidence="10">Cytoplasm</location>
    </subcellularLocation>
</comment>
<dbReference type="GO" id="GO:0000105">
    <property type="term" value="P:L-histidine biosynthetic process"/>
    <property type="evidence" value="ECO:0007669"/>
    <property type="project" value="UniProtKB-UniRule"/>
</dbReference>
<evidence type="ECO:0000256" key="6">
    <source>
        <dbReference type="ARBA" id="ARBA00023102"/>
    </source>
</evidence>
<evidence type="ECO:0000313" key="14">
    <source>
        <dbReference type="Proteomes" id="UP000070456"/>
    </source>
</evidence>
<evidence type="ECO:0000313" key="13">
    <source>
        <dbReference type="EMBL" id="KXG77209.1"/>
    </source>
</evidence>
<comment type="function">
    <text evidence="10">IGPS catalyzes the conversion of PRFAR and glutamine to IGP, AICAR and glutamate. The HisH subunit catalyzes the hydrolysis of glutamine to glutamate and ammonia as part of the synthesis of IGP and AICAR. The resulting ammonia molecule is channeled to the active site of HisF.</text>
</comment>
<feature type="domain" description="Glutamine amidotransferase" evidence="12">
    <location>
        <begin position="4"/>
        <end position="196"/>
    </location>
</feature>
<evidence type="ECO:0000259" key="12">
    <source>
        <dbReference type="Pfam" id="PF00117"/>
    </source>
</evidence>
<keyword evidence="13" id="KW-0808">Transferase</keyword>
<dbReference type="Gene3D" id="3.40.50.880">
    <property type="match status" value="1"/>
</dbReference>
<evidence type="ECO:0000256" key="9">
    <source>
        <dbReference type="ARBA" id="ARBA00049534"/>
    </source>
</evidence>
<dbReference type="Pfam" id="PF00117">
    <property type="entry name" value="GATase"/>
    <property type="match status" value="1"/>
</dbReference>
<name>A0A140L9I4_9FIRM</name>
<comment type="caution">
    <text evidence="13">The sequence shown here is derived from an EMBL/GenBank/DDBJ whole genome shotgun (WGS) entry which is preliminary data.</text>
</comment>
<evidence type="ECO:0000256" key="7">
    <source>
        <dbReference type="ARBA" id="ARBA00023239"/>
    </source>
</evidence>
<dbReference type="RefSeq" id="WP_068555110.1">
    <property type="nucleotide sequence ID" value="NZ_LOEE01000019.1"/>
</dbReference>
<organism evidence="13 14">
    <name type="scientific">Thermotalea metallivorans</name>
    <dbReference type="NCBI Taxonomy" id="520762"/>
    <lineage>
        <taxon>Bacteria</taxon>
        <taxon>Bacillati</taxon>
        <taxon>Bacillota</taxon>
        <taxon>Clostridia</taxon>
        <taxon>Peptostreptococcales</taxon>
        <taxon>Thermotaleaceae</taxon>
        <taxon>Thermotalea</taxon>
    </lineage>
</organism>
<dbReference type="InterPro" id="IPR029062">
    <property type="entry name" value="Class_I_gatase-like"/>
</dbReference>
<dbReference type="InterPro" id="IPR017926">
    <property type="entry name" value="GATASE"/>
</dbReference>
<dbReference type="InterPro" id="IPR010139">
    <property type="entry name" value="Imidazole-glycPsynth_HisH"/>
</dbReference>
<dbReference type="OrthoDB" id="9807137at2"/>
<evidence type="ECO:0000256" key="3">
    <source>
        <dbReference type="ARBA" id="ARBA00022605"/>
    </source>
</evidence>
<evidence type="ECO:0000256" key="2">
    <source>
        <dbReference type="ARBA" id="ARBA00011152"/>
    </source>
</evidence>
<keyword evidence="3 10" id="KW-0028">Amino-acid biosynthesis</keyword>
<keyword evidence="14" id="KW-1185">Reference proteome</keyword>
<dbReference type="Proteomes" id="UP000070456">
    <property type="component" value="Unassembled WGS sequence"/>
</dbReference>
<dbReference type="EC" id="3.5.1.2" evidence="10"/>
<dbReference type="PIRSF" id="PIRSF000495">
    <property type="entry name" value="Amidotransf_hisH"/>
    <property type="match status" value="1"/>
</dbReference>
<dbReference type="UniPathway" id="UPA00031">
    <property type="reaction ID" value="UER00010"/>
</dbReference>
<sequence length="201" mass="22648">MIAIIDYGVGNLKSVYKAFYNLDDTVKITSKEKDIYDSKALILPGVGAFKDAMDRLKTSGLVGSLKENMSKGKPTLGICLGMQLLYEKSYEDGEWEGLGVLQGEIVALNTSLKVPHMGWNRLKKWKEDPLGEGIGDEEYVYFVHSYCLQPKNKEEILFCAEYGVDIPAVVRKENIVGMQFHPEKSGKTGLRLLKNFWEMIK</sequence>
<keyword evidence="5 10" id="KW-0315">Glutamine amidotransferase</keyword>
<keyword evidence="13" id="KW-0328">Glycosyltransferase</keyword>
<dbReference type="GO" id="GO:0005737">
    <property type="term" value="C:cytoplasm"/>
    <property type="evidence" value="ECO:0007669"/>
    <property type="project" value="UniProtKB-SubCell"/>
</dbReference>
<dbReference type="PANTHER" id="PTHR42701:SF1">
    <property type="entry name" value="IMIDAZOLE GLYCEROL PHOSPHATE SYNTHASE SUBUNIT HISH"/>
    <property type="match status" value="1"/>
</dbReference>
<dbReference type="GO" id="GO:0000107">
    <property type="term" value="F:imidazoleglycerol-phosphate synthase activity"/>
    <property type="evidence" value="ECO:0007669"/>
    <property type="project" value="UniProtKB-UniRule"/>
</dbReference>
<comment type="catalytic activity">
    <reaction evidence="8 10">
        <text>5-[(5-phospho-1-deoxy-D-ribulos-1-ylimino)methylamino]-1-(5-phospho-beta-D-ribosyl)imidazole-4-carboxamide + L-glutamine = D-erythro-1-(imidazol-4-yl)glycerol 3-phosphate + 5-amino-1-(5-phospho-beta-D-ribosyl)imidazole-4-carboxamide + L-glutamate + H(+)</text>
        <dbReference type="Rhea" id="RHEA:24793"/>
        <dbReference type="ChEBI" id="CHEBI:15378"/>
        <dbReference type="ChEBI" id="CHEBI:29985"/>
        <dbReference type="ChEBI" id="CHEBI:58278"/>
        <dbReference type="ChEBI" id="CHEBI:58359"/>
        <dbReference type="ChEBI" id="CHEBI:58475"/>
        <dbReference type="ChEBI" id="CHEBI:58525"/>
        <dbReference type="EC" id="4.3.2.10"/>
    </reaction>
</comment>
<dbReference type="EMBL" id="LOEE01000019">
    <property type="protein sequence ID" value="KXG77209.1"/>
    <property type="molecule type" value="Genomic_DNA"/>
</dbReference>
<keyword evidence="4 10" id="KW-0378">Hydrolase</keyword>
<evidence type="ECO:0000256" key="5">
    <source>
        <dbReference type="ARBA" id="ARBA00022962"/>
    </source>
</evidence>
<dbReference type="HAMAP" id="MF_00278">
    <property type="entry name" value="HisH"/>
    <property type="match status" value="1"/>
</dbReference>
<dbReference type="GO" id="GO:0016829">
    <property type="term" value="F:lyase activity"/>
    <property type="evidence" value="ECO:0007669"/>
    <property type="project" value="UniProtKB-KW"/>
</dbReference>
<dbReference type="EC" id="4.3.2.10" evidence="10"/>
<feature type="active site" description="Nucleophile" evidence="10 11">
    <location>
        <position position="79"/>
    </location>
</feature>
<evidence type="ECO:0000256" key="1">
    <source>
        <dbReference type="ARBA" id="ARBA00005091"/>
    </source>
</evidence>
<keyword evidence="10" id="KW-0963">Cytoplasm</keyword>
<reference evidence="13 14" key="1">
    <citation type="submission" date="2015-12" db="EMBL/GenBank/DDBJ databases">
        <title>Draft genome sequence of the thermoanaerobe Thermotalea metallivorans, an isolate from the runoff channel of the Great Artesian Basin, Australia.</title>
        <authorList>
            <person name="Patel B.K."/>
        </authorList>
    </citation>
    <scope>NUCLEOTIDE SEQUENCE [LARGE SCALE GENOMIC DNA]</scope>
    <source>
        <strain evidence="13 14">B2-1</strain>
    </source>
</reference>
<keyword evidence="6 10" id="KW-0368">Histidine biosynthesis</keyword>
<dbReference type="CDD" id="cd01748">
    <property type="entry name" value="GATase1_IGP_Synthase"/>
    <property type="match status" value="1"/>
</dbReference>
<protein>
    <recommendedName>
        <fullName evidence="10">Imidazole glycerol phosphate synthase subunit HisH</fullName>
        <ecNumber evidence="10">4.3.2.10</ecNumber>
    </recommendedName>
    <alternativeName>
        <fullName evidence="10">IGP synthase glutaminase subunit</fullName>
        <ecNumber evidence="10">3.5.1.2</ecNumber>
    </alternativeName>
    <alternativeName>
        <fullName evidence="10">IGP synthase subunit HisH</fullName>
    </alternativeName>
    <alternativeName>
        <fullName evidence="10">ImGP synthase subunit HisH</fullName>
        <shortName evidence="10">IGPS subunit HisH</shortName>
    </alternativeName>
</protein>
<dbReference type="PATRIC" id="fig|520762.4.peg.825"/>
<comment type="catalytic activity">
    <reaction evidence="9 10">
        <text>L-glutamine + H2O = L-glutamate + NH4(+)</text>
        <dbReference type="Rhea" id="RHEA:15889"/>
        <dbReference type="ChEBI" id="CHEBI:15377"/>
        <dbReference type="ChEBI" id="CHEBI:28938"/>
        <dbReference type="ChEBI" id="CHEBI:29985"/>
        <dbReference type="ChEBI" id="CHEBI:58359"/>
        <dbReference type="EC" id="3.5.1.2"/>
    </reaction>
</comment>
<keyword evidence="7 10" id="KW-0456">Lyase</keyword>
<dbReference type="GO" id="GO:0004359">
    <property type="term" value="F:glutaminase activity"/>
    <property type="evidence" value="ECO:0007669"/>
    <property type="project" value="UniProtKB-EC"/>
</dbReference>
<dbReference type="PROSITE" id="PS51273">
    <property type="entry name" value="GATASE_TYPE_1"/>
    <property type="match status" value="1"/>
</dbReference>
<dbReference type="AlphaFoldDB" id="A0A140L9I4"/>
<comment type="pathway">
    <text evidence="1 10">Amino-acid biosynthesis; L-histidine biosynthesis; L-histidine from 5-phospho-alpha-D-ribose 1-diphosphate: step 5/9.</text>
</comment>